<gene>
    <name evidence="7" type="ORF">J2Z22_000352</name>
</gene>
<dbReference type="Gene3D" id="3.20.20.80">
    <property type="entry name" value="Glycosidases"/>
    <property type="match status" value="1"/>
</dbReference>
<keyword evidence="5" id="KW-0732">Signal</keyword>
<dbReference type="Pfam" id="PF07833">
    <property type="entry name" value="Cu_amine_oxidN1"/>
    <property type="match status" value="1"/>
</dbReference>
<keyword evidence="8" id="KW-1185">Reference proteome</keyword>
<name>A0ABU3H1Z1_9BACL</name>
<dbReference type="InterPro" id="IPR036582">
    <property type="entry name" value="Mao_N_sf"/>
</dbReference>
<organism evidence="7 8">
    <name type="scientific">Paenibacillus forsythiae</name>
    <dbReference type="NCBI Taxonomy" id="365616"/>
    <lineage>
        <taxon>Bacteria</taxon>
        <taxon>Bacillati</taxon>
        <taxon>Bacillota</taxon>
        <taxon>Bacilli</taxon>
        <taxon>Bacillales</taxon>
        <taxon>Paenibacillaceae</taxon>
        <taxon>Paenibacillus</taxon>
    </lineage>
</organism>
<dbReference type="InterPro" id="IPR012854">
    <property type="entry name" value="Cu_amine_oxidase-like_N"/>
</dbReference>
<dbReference type="PROSITE" id="PS51904">
    <property type="entry name" value="GLYCOSYL_HYDROL_F25_2"/>
    <property type="match status" value="1"/>
</dbReference>
<proteinExistence type="inferred from homology"/>
<evidence type="ECO:0000313" key="7">
    <source>
        <dbReference type="EMBL" id="MDT3424840.1"/>
    </source>
</evidence>
<dbReference type="InterPro" id="IPR018077">
    <property type="entry name" value="Glyco_hydro_fam25_subgr"/>
</dbReference>
<dbReference type="InterPro" id="IPR002053">
    <property type="entry name" value="Glyco_hydro_25"/>
</dbReference>
<evidence type="ECO:0000256" key="1">
    <source>
        <dbReference type="ARBA" id="ARBA00010646"/>
    </source>
</evidence>
<evidence type="ECO:0000256" key="2">
    <source>
        <dbReference type="ARBA" id="ARBA00022801"/>
    </source>
</evidence>
<reference evidence="7 8" key="1">
    <citation type="submission" date="2023-07" db="EMBL/GenBank/DDBJ databases">
        <title>Genomic Encyclopedia of Type Strains, Phase IV (KMG-IV): sequencing the most valuable type-strain genomes for metagenomic binning, comparative biology and taxonomic classification.</title>
        <authorList>
            <person name="Goeker M."/>
        </authorList>
    </citation>
    <scope>NUCLEOTIDE SEQUENCE [LARGE SCALE GENOMIC DNA]</scope>
    <source>
        <strain evidence="7 8">T98</strain>
    </source>
</reference>
<comment type="catalytic activity">
    <reaction evidence="4">
        <text>Hydrolysis of (1-&gt;4)-beta-linkages between N-acetylmuramic acid and N-acetyl-D-glucosamine residues in a peptidoglycan and between N-acetyl-D-glucosamine residues in chitodextrins.</text>
        <dbReference type="EC" id="3.2.1.17"/>
    </reaction>
</comment>
<feature type="domain" description="Copper amine oxidase-like N-terminal" evidence="6">
    <location>
        <begin position="35"/>
        <end position="139"/>
    </location>
</feature>
<dbReference type="SUPFAM" id="SSF55383">
    <property type="entry name" value="Copper amine oxidase, domain N"/>
    <property type="match status" value="1"/>
</dbReference>
<evidence type="ECO:0000256" key="5">
    <source>
        <dbReference type="SAM" id="SignalP"/>
    </source>
</evidence>
<dbReference type="EC" id="3.2.1.17" evidence="4"/>
<evidence type="ECO:0000259" key="6">
    <source>
        <dbReference type="Pfam" id="PF07833"/>
    </source>
</evidence>
<accession>A0ABU3H1Z1</accession>
<keyword evidence="3 4" id="KW-0326">Glycosidase</keyword>
<dbReference type="PANTHER" id="PTHR34135:SF2">
    <property type="entry name" value="LYSOZYME"/>
    <property type="match status" value="1"/>
</dbReference>
<dbReference type="Pfam" id="PF01183">
    <property type="entry name" value="Glyco_hydro_25"/>
    <property type="match status" value="1"/>
</dbReference>
<dbReference type="RefSeq" id="WP_025701556.1">
    <property type="nucleotide sequence ID" value="NZ_JAUSUY010000001.1"/>
</dbReference>
<protein>
    <recommendedName>
        <fullName evidence="4">Lysozyme</fullName>
        <ecNumber evidence="4">3.2.1.17</ecNumber>
    </recommendedName>
</protein>
<dbReference type="InterPro" id="IPR008270">
    <property type="entry name" value="Glyco_hydro_25_AS"/>
</dbReference>
<evidence type="ECO:0000313" key="8">
    <source>
        <dbReference type="Proteomes" id="UP001248709"/>
    </source>
</evidence>
<keyword evidence="2 4" id="KW-0378">Hydrolase</keyword>
<dbReference type="InterPro" id="IPR017853">
    <property type="entry name" value="GH"/>
</dbReference>
<dbReference type="PROSITE" id="PS00953">
    <property type="entry name" value="GLYCOSYL_HYDROL_F25_1"/>
    <property type="match status" value="1"/>
</dbReference>
<evidence type="ECO:0000256" key="3">
    <source>
        <dbReference type="ARBA" id="ARBA00023295"/>
    </source>
</evidence>
<comment type="similarity">
    <text evidence="1 4">Belongs to the glycosyl hydrolase 25 family.</text>
</comment>
<dbReference type="SMART" id="SM00641">
    <property type="entry name" value="Glyco_25"/>
    <property type="match status" value="1"/>
</dbReference>
<dbReference type="SUPFAM" id="SSF51445">
    <property type="entry name" value="(Trans)glycosidases"/>
    <property type="match status" value="1"/>
</dbReference>
<dbReference type="Proteomes" id="UP001248709">
    <property type="component" value="Unassembled WGS sequence"/>
</dbReference>
<feature type="signal peptide" evidence="5">
    <location>
        <begin position="1"/>
        <end position="24"/>
    </location>
</feature>
<dbReference type="EMBL" id="JAUSUY010000001">
    <property type="protein sequence ID" value="MDT3424840.1"/>
    <property type="molecule type" value="Genomic_DNA"/>
</dbReference>
<sequence length="382" mass="41980">MRKISFAAMIFILIILAWSVQTYAAPAATRIILDGHELDLTGDRQVITVHNSIVVPIRVIVEELGFSVDWTRGTNTVTVTQSDRTIRLQIGSSKADVNGQNVSLIAAPIVKNGTTLIPLRFVGEQMGLGVYWDQTDKLITLTRPVSDANGDVPPSGDEVIGNVYEPGETPASAADRYAQGLDVSHHNGQIDWSRVADEGYHFVFIKASEGKKFRDNKFAGNLQGAREAGLLAGAYHFLNAVTPENARLEADNFASAIEEAGGISQLDMPPVMDYENNPGKLAPEEIREVARAFLDELEVLTGCRPMIYTGSYFSSNFDSSFSDYKLWIAKYSSKPPQNIQAWNNWDIWQYTESGAIPGINGNVDLNYYNGSIEELRSSLALP</sequence>
<dbReference type="Gene3D" id="3.30.457.10">
    <property type="entry name" value="Copper amine oxidase-like, N-terminal domain"/>
    <property type="match status" value="1"/>
</dbReference>
<dbReference type="PANTHER" id="PTHR34135">
    <property type="entry name" value="LYSOZYME"/>
    <property type="match status" value="1"/>
</dbReference>
<evidence type="ECO:0000256" key="4">
    <source>
        <dbReference type="RuleBase" id="RU361176"/>
    </source>
</evidence>
<comment type="caution">
    <text evidence="7">The sequence shown here is derived from an EMBL/GenBank/DDBJ whole genome shotgun (WGS) entry which is preliminary data.</text>
</comment>
<feature type="chain" id="PRO_5046707636" description="Lysozyme" evidence="5">
    <location>
        <begin position="25"/>
        <end position="382"/>
    </location>
</feature>